<feature type="region of interest" description="Disordered" evidence="1">
    <location>
        <begin position="561"/>
        <end position="612"/>
    </location>
</feature>
<dbReference type="AlphaFoldDB" id="M2Y6P0"/>
<sequence length="612" mass="69064">MPNRRDDDYFETDESVEDLVPDREDDPPPKPERQWLYRERWEQMAKAKASGGEPDKPQGRGRQFVPGVASRLLGDLSLPKSASPPPQPSGGEADKSCRRGRQFVPGFKSTSPPPPQPERQWLYRERWEKMPKASGGEPDKPRGRGRQFVPGVASRLLGDLSLPKSASPPPQEKAAPIVDPAAPDDEDDTPWHTYSAEERARILWENGVGNSPRAIKRAMKGVSAANGIYSELLVATYGERGEGIDLDVKSWADLQRERPHVYARKVHFRRRTYKVAPDMSLQAGLNLGALRPSSYITGDEFVDLYSAVAFANRCGLILNCHITILWAALGYTDHDEVARELLGFTRRLRDWCAQRGFETAWIYSNENSPLAGLHSHVLLFVTPRYAKEFRAYAQWSLNKRSTINPAPGTPKAVDIKLRQPRTRDVDVRRVRCLYTQWLWFEYLCKGLRGTDKFTQVRRGQREFEGVCLGDLVRFFPQDPGHVGCSNRVGMSRNLSASRRARGFINEAILTRAPKFKSALEMLNTSVDVRALYSGRYYQAFLDQARELYRLQGKDFDKELAKAQGTAEAPAKKTKAIKPPKPVGVTGTRKRKRVLVPGRLRTSAESDCSKDDK</sequence>
<evidence type="ECO:0000313" key="3">
    <source>
        <dbReference type="Proteomes" id="UP000011744"/>
    </source>
</evidence>
<feature type="compositionally biased region" description="Basic and acidic residues" evidence="1">
    <location>
        <begin position="601"/>
        <end position="612"/>
    </location>
</feature>
<feature type="compositionally biased region" description="Basic and acidic residues" evidence="1">
    <location>
        <begin position="20"/>
        <end position="45"/>
    </location>
</feature>
<accession>M2Y6P0</accession>
<protein>
    <submittedName>
        <fullName evidence="2">Uncharacterized protein</fullName>
    </submittedName>
</protein>
<organism evidence="2 3">
    <name type="scientific">Paramagnetospirillum caucaseum</name>
    <dbReference type="NCBI Taxonomy" id="1244869"/>
    <lineage>
        <taxon>Bacteria</taxon>
        <taxon>Pseudomonadati</taxon>
        <taxon>Pseudomonadota</taxon>
        <taxon>Alphaproteobacteria</taxon>
        <taxon>Rhodospirillales</taxon>
        <taxon>Magnetospirillaceae</taxon>
        <taxon>Paramagnetospirillum</taxon>
    </lineage>
</organism>
<dbReference type="Proteomes" id="UP000011744">
    <property type="component" value="Unassembled WGS sequence"/>
</dbReference>
<feature type="region of interest" description="Disordered" evidence="1">
    <location>
        <begin position="159"/>
        <end position="187"/>
    </location>
</feature>
<dbReference type="OrthoDB" id="7407842at2"/>
<dbReference type="PATRIC" id="fig|1244869.3.peg.3390"/>
<reference evidence="2 3" key="1">
    <citation type="journal article" date="2014" name="Genome Announc.">
        <title>Draft Genome Sequence of Magnetospirillum sp. Strain SO-1, a Freshwater Magnetotactic Bacterium Isolated from the Ol'khovka River, Russia.</title>
        <authorList>
            <person name="Grouzdev D.S."/>
            <person name="Dziuba M.V."/>
            <person name="Sukhacheva M.S."/>
            <person name="Mardanov A.V."/>
            <person name="Beletskiy A.V."/>
            <person name="Kuznetsov B.B."/>
            <person name="Skryabin K.G."/>
        </authorList>
    </citation>
    <scope>NUCLEOTIDE SEQUENCE [LARGE SCALE GENOMIC DNA]</scope>
    <source>
        <strain evidence="2 3">SO-1</strain>
    </source>
</reference>
<dbReference type="eggNOG" id="ENOG5033GR5">
    <property type="taxonomic scope" value="Bacteria"/>
</dbReference>
<keyword evidence="3" id="KW-1185">Reference proteome</keyword>
<dbReference type="RefSeq" id="WP_008619829.1">
    <property type="nucleotide sequence ID" value="NZ_AONQ01000054.1"/>
</dbReference>
<evidence type="ECO:0000256" key="1">
    <source>
        <dbReference type="SAM" id="MobiDB-lite"/>
    </source>
</evidence>
<proteinExistence type="predicted"/>
<feature type="compositionally biased region" description="Basic and acidic residues" evidence="1">
    <location>
        <begin position="121"/>
        <end position="142"/>
    </location>
</feature>
<name>M2Y6P0_9PROT</name>
<comment type="caution">
    <text evidence="2">The sequence shown here is derived from an EMBL/GenBank/DDBJ whole genome shotgun (WGS) entry which is preliminary data.</text>
</comment>
<evidence type="ECO:0000313" key="2">
    <source>
        <dbReference type="EMBL" id="EME68721.1"/>
    </source>
</evidence>
<feature type="compositionally biased region" description="Acidic residues" evidence="1">
    <location>
        <begin position="8"/>
        <end position="19"/>
    </location>
</feature>
<dbReference type="EMBL" id="AONQ01000054">
    <property type="protein sequence ID" value="EME68721.1"/>
    <property type="molecule type" value="Genomic_DNA"/>
</dbReference>
<gene>
    <name evidence="2" type="ORF">H261_16882</name>
</gene>
<feature type="region of interest" description="Disordered" evidence="1">
    <location>
        <begin position="1"/>
        <end position="147"/>
    </location>
</feature>